<dbReference type="AlphaFoldDB" id="A0AAP0R9V6"/>
<name>A0AAP0R9V6_LIQFO</name>
<dbReference type="SUPFAM" id="SSF48452">
    <property type="entry name" value="TPR-like"/>
    <property type="match status" value="1"/>
</dbReference>
<dbReference type="PANTHER" id="PTHR47926">
    <property type="entry name" value="PENTATRICOPEPTIDE REPEAT-CONTAINING PROTEIN"/>
    <property type="match status" value="1"/>
</dbReference>
<gene>
    <name evidence="3" type="ORF">L1049_018290</name>
</gene>
<dbReference type="Pfam" id="PF20431">
    <property type="entry name" value="E_motif"/>
    <property type="match status" value="1"/>
</dbReference>
<reference evidence="3 4" key="1">
    <citation type="journal article" date="2024" name="Plant J.">
        <title>Genome sequences and population genomics reveal climatic adaptation and genomic divergence between two closely related sweetgum species.</title>
        <authorList>
            <person name="Xu W.Q."/>
            <person name="Ren C.Q."/>
            <person name="Zhang X.Y."/>
            <person name="Comes H.P."/>
            <person name="Liu X.H."/>
            <person name="Li Y.G."/>
            <person name="Kettle C.J."/>
            <person name="Jalonen R."/>
            <person name="Gaisberger H."/>
            <person name="Ma Y.Z."/>
            <person name="Qiu Y.X."/>
        </authorList>
    </citation>
    <scope>NUCLEOTIDE SEQUENCE [LARGE SCALE GENOMIC DNA]</scope>
    <source>
        <strain evidence="3">Hangzhou</strain>
    </source>
</reference>
<evidence type="ECO:0000313" key="3">
    <source>
        <dbReference type="EMBL" id="KAK9273480.1"/>
    </source>
</evidence>
<accession>A0AAP0R9V6</accession>
<sequence>MFLFQPALILRPVFPRSIAYSFKYKRCISTSPDLISLLNLCCNLKHICQTHGFMVARGLHQDNILLSRFIDACSALGCSDYGYSVFTHKTQPDTYLYNTMIKALCQTDSPKGAIALFNKIQVAGLRPDTYSIPFVLKAVVRLSTIEVGREVHCQSIGTGLDLDVHVITGLIQMYSSCGCVCDARKLFDGVHSSDVVLWNAMVAGYAKVGDVANARDLFERMPERNVISWTAMLAGYAQMNQPNEAITIFQRMQLEGVEPDEITMLAALSACAHLGALELGEWIRNYIEKHGFSKVVPLRNALIDMYAKSGNIKKALDVFENMKHKSVVTWTTMIAGLALHGLGREALEMFSRMDGAKIKPNEVTFIAILSACSHVGLVEMARWYFNGMGTRYGIEPKIEHYGCMIDLLGRAGYLREAQQLVREMPCEANAAIWGSLLAASRIHGDAELGQHALQHLKHLEPQNSGNYMLLSNIYAAVGMWNEARMVRKVMRDTGVKKMPGGSFIEVNNRVHEFIAGDTSHSHFERIYEVLCKINGQL</sequence>
<proteinExistence type="predicted"/>
<dbReference type="EMBL" id="JBBPBK010000012">
    <property type="protein sequence ID" value="KAK9273480.1"/>
    <property type="molecule type" value="Genomic_DNA"/>
</dbReference>
<dbReference type="FunFam" id="1.25.40.10:FF:000348">
    <property type="entry name" value="Pentatricopeptide repeat-containing protein chloroplastic"/>
    <property type="match status" value="1"/>
</dbReference>
<feature type="repeat" description="PPR" evidence="2">
    <location>
        <begin position="326"/>
        <end position="360"/>
    </location>
</feature>
<dbReference type="Pfam" id="PF01535">
    <property type="entry name" value="PPR"/>
    <property type="match status" value="1"/>
</dbReference>
<organism evidence="3 4">
    <name type="scientific">Liquidambar formosana</name>
    <name type="common">Formosan gum</name>
    <dbReference type="NCBI Taxonomy" id="63359"/>
    <lineage>
        <taxon>Eukaryota</taxon>
        <taxon>Viridiplantae</taxon>
        <taxon>Streptophyta</taxon>
        <taxon>Embryophyta</taxon>
        <taxon>Tracheophyta</taxon>
        <taxon>Spermatophyta</taxon>
        <taxon>Magnoliopsida</taxon>
        <taxon>eudicotyledons</taxon>
        <taxon>Gunneridae</taxon>
        <taxon>Pentapetalae</taxon>
        <taxon>Saxifragales</taxon>
        <taxon>Altingiaceae</taxon>
        <taxon>Liquidambar</taxon>
    </lineage>
</organism>
<dbReference type="InterPro" id="IPR002885">
    <property type="entry name" value="PPR_rpt"/>
</dbReference>
<feature type="repeat" description="PPR" evidence="2">
    <location>
        <begin position="93"/>
        <end position="127"/>
    </location>
</feature>
<evidence type="ECO:0000256" key="1">
    <source>
        <dbReference type="ARBA" id="ARBA00022737"/>
    </source>
</evidence>
<dbReference type="InterPro" id="IPR046960">
    <property type="entry name" value="PPR_At4g14850-like_plant"/>
</dbReference>
<dbReference type="GO" id="GO:0003723">
    <property type="term" value="F:RNA binding"/>
    <property type="evidence" value="ECO:0007669"/>
    <property type="project" value="InterPro"/>
</dbReference>
<dbReference type="Pfam" id="PF13041">
    <property type="entry name" value="PPR_2"/>
    <property type="match status" value="3"/>
</dbReference>
<dbReference type="PANTHER" id="PTHR47926:SF432">
    <property type="entry name" value="(WILD MALAYSIAN BANANA) HYPOTHETICAL PROTEIN"/>
    <property type="match status" value="1"/>
</dbReference>
<dbReference type="NCBIfam" id="TIGR00756">
    <property type="entry name" value="PPR"/>
    <property type="match status" value="5"/>
</dbReference>
<feature type="repeat" description="PPR" evidence="2">
    <location>
        <begin position="225"/>
        <end position="259"/>
    </location>
</feature>
<dbReference type="FunFam" id="1.25.40.10:FF:000242">
    <property type="entry name" value="Pentatricopeptide repeat-containing protein"/>
    <property type="match status" value="1"/>
</dbReference>
<feature type="repeat" description="PPR" evidence="2">
    <location>
        <begin position="194"/>
        <end position="224"/>
    </location>
</feature>
<dbReference type="PROSITE" id="PS51375">
    <property type="entry name" value="PPR"/>
    <property type="match status" value="4"/>
</dbReference>
<comment type="caution">
    <text evidence="3">The sequence shown here is derived from an EMBL/GenBank/DDBJ whole genome shotgun (WGS) entry which is preliminary data.</text>
</comment>
<evidence type="ECO:0000256" key="2">
    <source>
        <dbReference type="PROSITE-ProRule" id="PRU00708"/>
    </source>
</evidence>
<dbReference type="GO" id="GO:0009451">
    <property type="term" value="P:RNA modification"/>
    <property type="evidence" value="ECO:0007669"/>
    <property type="project" value="InterPro"/>
</dbReference>
<dbReference type="Gene3D" id="1.25.40.10">
    <property type="entry name" value="Tetratricopeptide repeat domain"/>
    <property type="match status" value="3"/>
</dbReference>
<protein>
    <submittedName>
        <fullName evidence="3">Uncharacterized protein</fullName>
    </submittedName>
</protein>
<dbReference type="InterPro" id="IPR046848">
    <property type="entry name" value="E_motif"/>
</dbReference>
<dbReference type="InterPro" id="IPR011990">
    <property type="entry name" value="TPR-like_helical_dom_sf"/>
</dbReference>
<keyword evidence="4" id="KW-1185">Reference proteome</keyword>
<dbReference type="Proteomes" id="UP001415857">
    <property type="component" value="Unassembled WGS sequence"/>
</dbReference>
<evidence type="ECO:0000313" key="4">
    <source>
        <dbReference type="Proteomes" id="UP001415857"/>
    </source>
</evidence>
<keyword evidence="1" id="KW-0677">Repeat</keyword>